<dbReference type="RefSeq" id="WP_162445846.1">
    <property type="nucleotide sequence ID" value="NZ_CP048222.1"/>
</dbReference>
<dbReference type="Proteomes" id="UP000480178">
    <property type="component" value="Chromosome"/>
</dbReference>
<dbReference type="AlphaFoldDB" id="A0A6C0GQH4"/>
<dbReference type="KEGG" id="rhoz:GXP67_26055"/>
<gene>
    <name evidence="2" type="ORF">GXP67_26055</name>
</gene>
<evidence type="ECO:0000256" key="1">
    <source>
        <dbReference type="SAM" id="SignalP"/>
    </source>
</evidence>
<evidence type="ECO:0008006" key="4">
    <source>
        <dbReference type="Google" id="ProtNLM"/>
    </source>
</evidence>
<sequence>MKGFFWIGICIIAMAGRASAQDTAVVASIRQEVRIYPAWRSILSDESFPDYIESDTLWQSSVKTTLQQLLKQKFGVSQVLFTRSNPVTYQVTGNASLSNTSLPATTGDLMVDIYMVINLTTTSMDETGIPSKNFNQTCHIRVTNRENKPVYESTTVVPFRTRVNPETGIYGIAELSATNMKQLFEVSQAAAFAYTSKKLPVRTYDRPAISHDKYKAFLEKAQLFSLEEFAPDVPLQKGQPQQNRYNFQPAKKNANAMKLSLTRNYTGNIHSPEDGYTCRALLTNDFNEAAYQMWATFQWKNRREDSTLPANDEKPEVIVKCFSEGLQLGDFTLSSKKFEGMTGYTSFTIHQSAPRYTLELRLNNQVKALIQKSGVSRSAQDKVQQYYLYLPTEASQEEKAELLTIFMIYKVASEFGQDYL</sequence>
<protein>
    <recommendedName>
        <fullName evidence="4">DUF4468 domain-containing protein</fullName>
    </recommendedName>
</protein>
<organism evidence="2 3">
    <name type="scientific">Rhodocytophaga rosea</name>
    <dbReference type="NCBI Taxonomy" id="2704465"/>
    <lineage>
        <taxon>Bacteria</taxon>
        <taxon>Pseudomonadati</taxon>
        <taxon>Bacteroidota</taxon>
        <taxon>Cytophagia</taxon>
        <taxon>Cytophagales</taxon>
        <taxon>Rhodocytophagaceae</taxon>
        <taxon>Rhodocytophaga</taxon>
    </lineage>
</organism>
<proteinExistence type="predicted"/>
<accession>A0A6C0GQH4</accession>
<feature type="chain" id="PRO_5025519588" description="DUF4468 domain-containing protein" evidence="1">
    <location>
        <begin position="21"/>
        <end position="420"/>
    </location>
</feature>
<dbReference type="EMBL" id="CP048222">
    <property type="protein sequence ID" value="QHT69863.1"/>
    <property type="molecule type" value="Genomic_DNA"/>
</dbReference>
<feature type="signal peptide" evidence="1">
    <location>
        <begin position="1"/>
        <end position="20"/>
    </location>
</feature>
<evidence type="ECO:0000313" key="3">
    <source>
        <dbReference type="Proteomes" id="UP000480178"/>
    </source>
</evidence>
<name>A0A6C0GQH4_9BACT</name>
<reference evidence="2 3" key="1">
    <citation type="submission" date="2020-01" db="EMBL/GenBank/DDBJ databases">
        <authorList>
            <person name="Kim M.K."/>
        </authorList>
    </citation>
    <scope>NUCLEOTIDE SEQUENCE [LARGE SCALE GENOMIC DNA]</scope>
    <source>
        <strain evidence="2 3">172606-1</strain>
    </source>
</reference>
<evidence type="ECO:0000313" key="2">
    <source>
        <dbReference type="EMBL" id="QHT69863.1"/>
    </source>
</evidence>
<keyword evidence="3" id="KW-1185">Reference proteome</keyword>
<keyword evidence="1" id="KW-0732">Signal</keyword>